<reference evidence="3 4" key="1">
    <citation type="journal article" date="2017" name="Gigascience">
        <title>Draft genome of the honey bee ectoparasitic mite, Tropilaelaps mercedesae, is shaped by the parasitic life history.</title>
        <authorList>
            <person name="Dong X."/>
            <person name="Armstrong S.D."/>
            <person name="Xia D."/>
            <person name="Makepeace B.L."/>
            <person name="Darby A.C."/>
            <person name="Kadowaki T."/>
        </authorList>
    </citation>
    <scope>NUCLEOTIDE SEQUENCE [LARGE SCALE GENOMIC DNA]</scope>
    <source>
        <strain evidence="3">Wuxi-XJTLU</strain>
    </source>
</reference>
<feature type="region of interest" description="Disordered" evidence="1">
    <location>
        <begin position="18"/>
        <end position="149"/>
    </location>
</feature>
<organism evidence="3 4">
    <name type="scientific">Tropilaelaps mercedesae</name>
    <dbReference type="NCBI Taxonomy" id="418985"/>
    <lineage>
        <taxon>Eukaryota</taxon>
        <taxon>Metazoa</taxon>
        <taxon>Ecdysozoa</taxon>
        <taxon>Arthropoda</taxon>
        <taxon>Chelicerata</taxon>
        <taxon>Arachnida</taxon>
        <taxon>Acari</taxon>
        <taxon>Parasitiformes</taxon>
        <taxon>Mesostigmata</taxon>
        <taxon>Gamasina</taxon>
        <taxon>Dermanyssoidea</taxon>
        <taxon>Laelapidae</taxon>
        <taxon>Tropilaelaps</taxon>
    </lineage>
</organism>
<comment type="caution">
    <text evidence="3">The sequence shown here is derived from an EMBL/GenBank/DDBJ whole genome shotgun (WGS) entry which is preliminary data.</text>
</comment>
<proteinExistence type="predicted"/>
<dbReference type="GO" id="GO:0005829">
    <property type="term" value="C:cytosol"/>
    <property type="evidence" value="ECO:0007669"/>
    <property type="project" value="TreeGrafter"/>
</dbReference>
<gene>
    <name evidence="3" type="ORF">BIW11_04117</name>
</gene>
<keyword evidence="4" id="KW-1185">Reference proteome</keyword>
<dbReference type="STRING" id="418985.A0A1V9XAQ6"/>
<feature type="compositionally biased region" description="Low complexity" evidence="1">
    <location>
        <begin position="48"/>
        <end position="62"/>
    </location>
</feature>
<evidence type="ECO:0000256" key="1">
    <source>
        <dbReference type="SAM" id="MobiDB-lite"/>
    </source>
</evidence>
<dbReference type="GO" id="GO:0009653">
    <property type="term" value="P:anatomical structure morphogenesis"/>
    <property type="evidence" value="ECO:0007669"/>
    <property type="project" value="TreeGrafter"/>
</dbReference>
<dbReference type="SUPFAM" id="SSF54695">
    <property type="entry name" value="POZ domain"/>
    <property type="match status" value="1"/>
</dbReference>
<dbReference type="PROSITE" id="PS50097">
    <property type="entry name" value="BTB"/>
    <property type="match status" value="1"/>
</dbReference>
<dbReference type="Proteomes" id="UP000192247">
    <property type="component" value="Unassembled WGS sequence"/>
</dbReference>
<dbReference type="PANTHER" id="PTHR23312">
    <property type="entry name" value="ARMC5 ARMADILLO REPEAT-CONTAINING -RELATED"/>
    <property type="match status" value="1"/>
</dbReference>
<dbReference type="Pfam" id="PF00651">
    <property type="entry name" value="BTB"/>
    <property type="match status" value="1"/>
</dbReference>
<dbReference type="PANTHER" id="PTHR23312:SF8">
    <property type="entry name" value="ARMADILLO REPEAT-CONTAINING PROTEIN 5"/>
    <property type="match status" value="1"/>
</dbReference>
<feature type="compositionally biased region" description="Basic and acidic residues" evidence="1">
    <location>
        <begin position="115"/>
        <end position="133"/>
    </location>
</feature>
<dbReference type="Gene3D" id="3.30.710.10">
    <property type="entry name" value="Potassium Channel Kv1.1, Chain A"/>
    <property type="match status" value="1"/>
</dbReference>
<dbReference type="InterPro" id="IPR011333">
    <property type="entry name" value="SKP1/BTB/POZ_sf"/>
</dbReference>
<accession>A0A1V9XAQ6</accession>
<name>A0A1V9XAQ6_9ACAR</name>
<dbReference type="InParanoid" id="A0A1V9XAQ6"/>
<dbReference type="EMBL" id="MNPL01016873">
    <property type="protein sequence ID" value="OQR70635.1"/>
    <property type="molecule type" value="Genomic_DNA"/>
</dbReference>
<dbReference type="InterPro" id="IPR000210">
    <property type="entry name" value="BTB/POZ_dom"/>
</dbReference>
<dbReference type="OrthoDB" id="6086604at2759"/>
<dbReference type="AlphaFoldDB" id="A0A1V9XAQ6"/>
<evidence type="ECO:0000259" key="2">
    <source>
        <dbReference type="PROSITE" id="PS50097"/>
    </source>
</evidence>
<sequence>MQARSLAFNYELGSSEEYSDYVGLPGYSGLSPRSARPPVMPDFDERSSTGSPPSLGSGSTSPCRTEDDVSQDAAYSPVYGSTAGSSGSDQDDDEGERSFSCFRMTSQQLQRHNLRRQENDQKKTNIEKNDKTAGKAAALKRRASDVSKNETVAPKDTMVDHVLRILEIYTFPRSIDLLANQANRVCTALLRYIAAVPTSLSRAEKVVLMIVQHAMFFRDFLHEECILETLNILQKAHRKNDCSRCFYLSTVRDQMLQKLASVAEGGFGAGEIASHLVGDTPARSKEQTALALTYVVRDAPTLYTLLFDCGAMDLLFDILQVSTEALDAKNDFLMKLAQDGGTGQRKDEIQLASSKLKGHFSAGSVADVEGRFRLAVGALREIGKTCRMVPDEIRIPAAEDGVCDAAEIILKDGDASGVTLELDGGKALTVHRDKLIQKSAYFAAMLRSDGFAESHTNSVRLPRISETAVRTVLHALVCRHRCVDRIRCLDTAIQCLELSHMLLLTSLETSVGQLVGSLMHRKRDVATVYPRVALFEGSAGVLRPRCVAMLLAKDGGSLAVVAETFRTLLSGALGGHLLDDIRVAVKKALLRKGS</sequence>
<evidence type="ECO:0000313" key="3">
    <source>
        <dbReference type="EMBL" id="OQR70635.1"/>
    </source>
</evidence>
<evidence type="ECO:0000313" key="4">
    <source>
        <dbReference type="Proteomes" id="UP000192247"/>
    </source>
</evidence>
<protein>
    <recommendedName>
        <fullName evidence="2">BTB domain-containing protein</fullName>
    </recommendedName>
</protein>
<feature type="domain" description="BTB" evidence="2">
    <location>
        <begin position="416"/>
        <end position="476"/>
    </location>
</feature>